<name>A0A0A8ZHH2_ARUDO</name>
<sequence>MGSTFQMLSLKSRWEAQLVLEHNVSGRPARRGGAASRGGGGGGRRRRRGGRGERHGRGPCGEGISAARARSDG</sequence>
<feature type="compositionally biased region" description="Low complexity" evidence="1">
    <location>
        <begin position="25"/>
        <end position="34"/>
    </location>
</feature>
<evidence type="ECO:0000256" key="1">
    <source>
        <dbReference type="SAM" id="MobiDB-lite"/>
    </source>
</evidence>
<reference evidence="2" key="1">
    <citation type="submission" date="2014-09" db="EMBL/GenBank/DDBJ databases">
        <authorList>
            <person name="Magalhaes I.L.F."/>
            <person name="Oliveira U."/>
            <person name="Santos F.R."/>
            <person name="Vidigal T.H.D.A."/>
            <person name="Brescovit A.D."/>
            <person name="Santos A.J."/>
        </authorList>
    </citation>
    <scope>NUCLEOTIDE SEQUENCE</scope>
    <source>
        <tissue evidence="2">Shoot tissue taken approximately 20 cm above the soil surface</tissue>
    </source>
</reference>
<proteinExistence type="predicted"/>
<evidence type="ECO:0000313" key="2">
    <source>
        <dbReference type="EMBL" id="JAD34332.1"/>
    </source>
</evidence>
<feature type="region of interest" description="Disordered" evidence="1">
    <location>
        <begin position="22"/>
        <end position="73"/>
    </location>
</feature>
<dbReference type="EMBL" id="GBRH01263563">
    <property type="protein sequence ID" value="JAD34332.1"/>
    <property type="molecule type" value="Transcribed_RNA"/>
</dbReference>
<dbReference type="AlphaFoldDB" id="A0A0A8ZHH2"/>
<organism evidence="2">
    <name type="scientific">Arundo donax</name>
    <name type="common">Giant reed</name>
    <name type="synonym">Donax arundinaceus</name>
    <dbReference type="NCBI Taxonomy" id="35708"/>
    <lineage>
        <taxon>Eukaryota</taxon>
        <taxon>Viridiplantae</taxon>
        <taxon>Streptophyta</taxon>
        <taxon>Embryophyta</taxon>
        <taxon>Tracheophyta</taxon>
        <taxon>Spermatophyta</taxon>
        <taxon>Magnoliopsida</taxon>
        <taxon>Liliopsida</taxon>
        <taxon>Poales</taxon>
        <taxon>Poaceae</taxon>
        <taxon>PACMAD clade</taxon>
        <taxon>Arundinoideae</taxon>
        <taxon>Arundineae</taxon>
        <taxon>Arundo</taxon>
    </lineage>
</organism>
<reference evidence="2" key="2">
    <citation type="journal article" date="2015" name="Data Brief">
        <title>Shoot transcriptome of the giant reed, Arundo donax.</title>
        <authorList>
            <person name="Barrero R.A."/>
            <person name="Guerrero F.D."/>
            <person name="Moolhuijzen P."/>
            <person name="Goolsby J.A."/>
            <person name="Tidwell J."/>
            <person name="Bellgard S.E."/>
            <person name="Bellgard M.I."/>
        </authorList>
    </citation>
    <scope>NUCLEOTIDE SEQUENCE</scope>
    <source>
        <tissue evidence="2">Shoot tissue taken approximately 20 cm above the soil surface</tissue>
    </source>
</reference>
<protein>
    <submittedName>
        <fullName evidence="2">Uncharacterized protein</fullName>
    </submittedName>
</protein>
<accession>A0A0A8ZHH2</accession>